<feature type="domain" description="Nuclear-export cofactor Arc1-like N-terminal" evidence="1">
    <location>
        <begin position="58"/>
        <end position="139"/>
    </location>
</feature>
<dbReference type="GO" id="GO:0005737">
    <property type="term" value="C:cytoplasm"/>
    <property type="evidence" value="ECO:0007669"/>
    <property type="project" value="TreeGrafter"/>
</dbReference>
<dbReference type="InterPro" id="IPR042450">
    <property type="entry name" value="EEF1E1"/>
</dbReference>
<dbReference type="GO" id="GO:0017101">
    <property type="term" value="C:aminoacyl-tRNA synthetase multienzyme complex"/>
    <property type="evidence" value="ECO:0007669"/>
    <property type="project" value="InterPro"/>
</dbReference>
<protein>
    <recommendedName>
        <fullName evidence="1">Nuclear-export cofactor Arc1-like N-terminal domain-containing protein</fullName>
    </recommendedName>
</protein>
<dbReference type="SUPFAM" id="SSF47616">
    <property type="entry name" value="GST C-terminal domain-like"/>
    <property type="match status" value="1"/>
</dbReference>
<dbReference type="InterPro" id="IPR036282">
    <property type="entry name" value="Glutathione-S-Trfase_C_sf"/>
</dbReference>
<dbReference type="PANTHER" id="PTHR44490">
    <property type="entry name" value="EUKARYOTIC TRANSLATION ELONGATION FACTOR 1 EPSILON-1"/>
    <property type="match status" value="1"/>
</dbReference>
<dbReference type="OrthoDB" id="19141at2759"/>
<evidence type="ECO:0000313" key="2">
    <source>
        <dbReference type="EMBL" id="CAG9813590.1"/>
    </source>
</evidence>
<dbReference type="PANTHER" id="PTHR44490:SF1">
    <property type="entry name" value="EUKARYOTIC TRANSLATION ELONGATION FACTOR 1 EPSILON-1"/>
    <property type="match status" value="1"/>
</dbReference>
<sequence>MVTAVEQHLKPIASFLKVKLKTNTKDGKSPAGNGVISTIFKLLEDSKSNLGPSNTGESAEIQQWIEYGLLYLSKTQGSNLNFILCELNGFLSTRTYFVAHRFTIADAFLFYKLHTVMESLATLEKERYLNVCRWFDNLQGDNTLRQNRTLINFSTNYLGRLSCRGPIE</sequence>
<name>A0A9N9S912_PHACE</name>
<dbReference type="EMBL" id="OU896707">
    <property type="protein sequence ID" value="CAG9813590.1"/>
    <property type="molecule type" value="Genomic_DNA"/>
</dbReference>
<gene>
    <name evidence="2" type="ORF">PHAECO_LOCUS1175</name>
</gene>
<keyword evidence="3" id="KW-1185">Reference proteome</keyword>
<evidence type="ECO:0000259" key="1">
    <source>
        <dbReference type="Pfam" id="PF21972"/>
    </source>
</evidence>
<dbReference type="Gene3D" id="1.20.1050.10">
    <property type="match status" value="1"/>
</dbReference>
<dbReference type="Pfam" id="PF21972">
    <property type="entry name" value="Arc1p_N_like"/>
    <property type="match status" value="1"/>
</dbReference>
<reference evidence="2" key="2">
    <citation type="submission" date="2022-10" db="EMBL/GenBank/DDBJ databases">
        <authorList>
            <consortium name="ENA_rothamsted_submissions"/>
            <consortium name="culmorum"/>
            <person name="King R."/>
        </authorList>
    </citation>
    <scope>NUCLEOTIDE SEQUENCE</scope>
</reference>
<reference evidence="2" key="1">
    <citation type="submission" date="2022-01" db="EMBL/GenBank/DDBJ databases">
        <authorList>
            <person name="King R."/>
        </authorList>
    </citation>
    <scope>NUCLEOTIDE SEQUENCE</scope>
</reference>
<dbReference type="Proteomes" id="UP001153737">
    <property type="component" value="Chromosome 1"/>
</dbReference>
<evidence type="ECO:0000313" key="3">
    <source>
        <dbReference type="Proteomes" id="UP001153737"/>
    </source>
</evidence>
<organism evidence="2 3">
    <name type="scientific">Phaedon cochleariae</name>
    <name type="common">Mustard beetle</name>
    <dbReference type="NCBI Taxonomy" id="80249"/>
    <lineage>
        <taxon>Eukaryota</taxon>
        <taxon>Metazoa</taxon>
        <taxon>Ecdysozoa</taxon>
        <taxon>Arthropoda</taxon>
        <taxon>Hexapoda</taxon>
        <taxon>Insecta</taxon>
        <taxon>Pterygota</taxon>
        <taxon>Neoptera</taxon>
        <taxon>Endopterygota</taxon>
        <taxon>Coleoptera</taxon>
        <taxon>Polyphaga</taxon>
        <taxon>Cucujiformia</taxon>
        <taxon>Chrysomeloidea</taxon>
        <taxon>Chrysomelidae</taxon>
        <taxon>Chrysomelinae</taxon>
        <taxon>Chrysomelini</taxon>
        <taxon>Phaedon</taxon>
    </lineage>
</organism>
<dbReference type="GO" id="GO:0005634">
    <property type="term" value="C:nucleus"/>
    <property type="evidence" value="ECO:0007669"/>
    <property type="project" value="TreeGrafter"/>
</dbReference>
<proteinExistence type="predicted"/>
<dbReference type="AlphaFoldDB" id="A0A9N9S912"/>
<dbReference type="InterPro" id="IPR053836">
    <property type="entry name" value="Arc1-like_N"/>
</dbReference>
<dbReference type="GO" id="GO:0043517">
    <property type="term" value="P:positive regulation of DNA damage response, signal transduction by p53 class mediator"/>
    <property type="evidence" value="ECO:0007669"/>
    <property type="project" value="InterPro"/>
</dbReference>
<accession>A0A9N9S912</accession>
<feature type="non-terminal residue" evidence="2">
    <location>
        <position position="168"/>
    </location>
</feature>